<dbReference type="PANTHER" id="PTHR33452">
    <property type="entry name" value="OXIDOREDUCTASE CATD-RELATED"/>
    <property type="match status" value="1"/>
</dbReference>
<feature type="transmembrane region" description="Helical" evidence="8">
    <location>
        <begin position="146"/>
        <end position="165"/>
    </location>
</feature>
<dbReference type="RefSeq" id="WP_198737338.1">
    <property type="nucleotide sequence ID" value="NZ_JAEIOS010000009.1"/>
</dbReference>
<keyword evidence="3" id="KW-1003">Cell membrane</keyword>
<comment type="caution">
    <text evidence="9">The sequence shown here is derived from an EMBL/GenBank/DDBJ whole genome shotgun (WGS) entry which is preliminary data.</text>
</comment>
<protein>
    <submittedName>
        <fullName evidence="9">DoxX family membrane protein</fullName>
    </submittedName>
</protein>
<feature type="region of interest" description="Disordered" evidence="7">
    <location>
        <begin position="1"/>
        <end position="84"/>
    </location>
</feature>
<evidence type="ECO:0000256" key="5">
    <source>
        <dbReference type="ARBA" id="ARBA00022989"/>
    </source>
</evidence>
<dbReference type="InterPro" id="IPR051907">
    <property type="entry name" value="DoxX-like_oxidoreductase"/>
</dbReference>
<name>A0A934I4N2_9CORY</name>
<dbReference type="Proteomes" id="UP000645966">
    <property type="component" value="Unassembled WGS sequence"/>
</dbReference>
<evidence type="ECO:0000313" key="10">
    <source>
        <dbReference type="Proteomes" id="UP000645966"/>
    </source>
</evidence>
<dbReference type="AlphaFoldDB" id="A0A934I4N2"/>
<organism evidence="9 10">
    <name type="scientific">Corynebacterium meridianum</name>
    <dbReference type="NCBI Taxonomy" id="2765363"/>
    <lineage>
        <taxon>Bacteria</taxon>
        <taxon>Bacillati</taxon>
        <taxon>Actinomycetota</taxon>
        <taxon>Actinomycetes</taxon>
        <taxon>Mycobacteriales</taxon>
        <taxon>Corynebacteriaceae</taxon>
        <taxon>Corynebacterium</taxon>
    </lineage>
</organism>
<evidence type="ECO:0000313" key="9">
    <source>
        <dbReference type="EMBL" id="MBI8988277.1"/>
    </source>
</evidence>
<dbReference type="InterPro" id="IPR032808">
    <property type="entry name" value="DoxX"/>
</dbReference>
<feature type="compositionally biased region" description="Basic and acidic residues" evidence="7">
    <location>
        <begin position="1"/>
        <end position="13"/>
    </location>
</feature>
<dbReference type="PANTHER" id="PTHR33452:SF1">
    <property type="entry name" value="INNER MEMBRANE PROTEIN YPHA-RELATED"/>
    <property type="match status" value="1"/>
</dbReference>
<feature type="transmembrane region" description="Helical" evidence="8">
    <location>
        <begin position="212"/>
        <end position="229"/>
    </location>
</feature>
<evidence type="ECO:0000256" key="6">
    <source>
        <dbReference type="ARBA" id="ARBA00023136"/>
    </source>
</evidence>
<evidence type="ECO:0000256" key="2">
    <source>
        <dbReference type="ARBA" id="ARBA00006679"/>
    </source>
</evidence>
<sequence>MNDNNDPRPDRAVPGDFDDNDIPTYAPQADADRTPAAEVPRDTVYDRAGRAAPQSVGAGTEDSATAVFPAAGHSPEPRSTQPEQGYADADFATAQPTTTMPVMTGAAAPVQQAPSQVAPVETGYPEEPVEQEEPDAKRGTMDFGLFLIRIVFGAALILHSVSVFFRLGNGGGISGLEEQFSGYDLAGILAIAVPGVELAAGVLLVLGLVTPLAAALATVSTAFLALHQINISDTSVNPVEWSDGIRFGALMTVIAVGLQLTGPGRVSLDFGRSWARRPLWSSIVFALIGIGCAIGLWWLVTGGDNPFNG</sequence>
<keyword evidence="5 8" id="KW-1133">Transmembrane helix</keyword>
<dbReference type="GO" id="GO:0005886">
    <property type="term" value="C:plasma membrane"/>
    <property type="evidence" value="ECO:0007669"/>
    <property type="project" value="UniProtKB-SubCell"/>
</dbReference>
<comment type="subcellular location">
    <subcellularLocation>
        <location evidence="1">Cell membrane</location>
        <topology evidence="1">Multi-pass membrane protein</topology>
    </subcellularLocation>
</comment>
<evidence type="ECO:0000256" key="4">
    <source>
        <dbReference type="ARBA" id="ARBA00022692"/>
    </source>
</evidence>
<evidence type="ECO:0000256" key="3">
    <source>
        <dbReference type="ARBA" id="ARBA00022475"/>
    </source>
</evidence>
<feature type="compositionally biased region" description="Basic and acidic residues" evidence="7">
    <location>
        <begin position="30"/>
        <end position="49"/>
    </location>
</feature>
<feature type="transmembrane region" description="Helical" evidence="8">
    <location>
        <begin position="185"/>
        <end position="205"/>
    </location>
</feature>
<evidence type="ECO:0000256" key="8">
    <source>
        <dbReference type="SAM" id="Phobius"/>
    </source>
</evidence>
<evidence type="ECO:0000256" key="7">
    <source>
        <dbReference type="SAM" id="MobiDB-lite"/>
    </source>
</evidence>
<keyword evidence="10" id="KW-1185">Reference proteome</keyword>
<accession>A0A934I4N2</accession>
<keyword evidence="4 8" id="KW-0812">Transmembrane</keyword>
<proteinExistence type="inferred from homology"/>
<dbReference type="Pfam" id="PF07681">
    <property type="entry name" value="DoxX"/>
    <property type="match status" value="1"/>
</dbReference>
<evidence type="ECO:0000256" key="1">
    <source>
        <dbReference type="ARBA" id="ARBA00004651"/>
    </source>
</evidence>
<reference evidence="9" key="1">
    <citation type="submission" date="2020-12" db="EMBL/GenBank/DDBJ databases">
        <title>Genome public.</title>
        <authorList>
            <person name="Sun Q."/>
        </authorList>
    </citation>
    <scope>NUCLEOTIDE SEQUENCE</scope>
    <source>
        <strain evidence="9">CCM 8863</strain>
    </source>
</reference>
<gene>
    <name evidence="9" type="ORF">JDV75_00655</name>
</gene>
<feature type="transmembrane region" description="Helical" evidence="8">
    <location>
        <begin position="280"/>
        <end position="300"/>
    </location>
</feature>
<dbReference type="EMBL" id="JAEIOS010000009">
    <property type="protein sequence ID" value="MBI8988277.1"/>
    <property type="molecule type" value="Genomic_DNA"/>
</dbReference>
<keyword evidence="6 8" id="KW-0472">Membrane</keyword>
<feature type="transmembrane region" description="Helical" evidence="8">
    <location>
        <begin position="249"/>
        <end position="268"/>
    </location>
</feature>
<comment type="similarity">
    <text evidence="2">Belongs to the DoxX family.</text>
</comment>